<dbReference type="AlphaFoldDB" id="A0A381ZVE8"/>
<accession>A0A381ZVE8</accession>
<feature type="non-terminal residue" evidence="1">
    <location>
        <position position="1"/>
    </location>
</feature>
<name>A0A381ZVE8_9ZZZZ</name>
<evidence type="ECO:0000313" key="1">
    <source>
        <dbReference type="EMBL" id="SVA93074.1"/>
    </source>
</evidence>
<reference evidence="1" key="1">
    <citation type="submission" date="2018-05" db="EMBL/GenBank/DDBJ databases">
        <authorList>
            <person name="Lanie J.A."/>
            <person name="Ng W.-L."/>
            <person name="Kazmierczak K.M."/>
            <person name="Andrzejewski T.M."/>
            <person name="Davidsen T.M."/>
            <person name="Wayne K.J."/>
            <person name="Tettelin H."/>
            <person name="Glass J.I."/>
            <person name="Rusch D."/>
            <person name="Podicherti R."/>
            <person name="Tsui H.-C.T."/>
            <person name="Winkler M.E."/>
        </authorList>
    </citation>
    <scope>NUCLEOTIDE SEQUENCE</scope>
</reference>
<gene>
    <name evidence="1" type="ORF">METZ01_LOCUS145928</name>
</gene>
<protein>
    <submittedName>
        <fullName evidence="1">Uncharacterized protein</fullName>
    </submittedName>
</protein>
<dbReference type="EMBL" id="UINC01022770">
    <property type="protein sequence ID" value="SVA93074.1"/>
    <property type="molecule type" value="Genomic_DNA"/>
</dbReference>
<sequence length="24" mass="2869">VSSKMILTRTYPKSSRPWTQCWVN</sequence>
<proteinExistence type="predicted"/>
<organism evidence="1">
    <name type="scientific">marine metagenome</name>
    <dbReference type="NCBI Taxonomy" id="408172"/>
    <lineage>
        <taxon>unclassified sequences</taxon>
        <taxon>metagenomes</taxon>
        <taxon>ecological metagenomes</taxon>
    </lineage>
</organism>
<feature type="non-terminal residue" evidence="1">
    <location>
        <position position="24"/>
    </location>
</feature>